<dbReference type="OrthoDB" id="9797997at2"/>
<dbReference type="InterPro" id="IPR036515">
    <property type="entry name" value="Transposase_17_sf"/>
</dbReference>
<sequence length="142" mass="16281">MNGTRDFIYIHALWAIKDDQSLLPLSIRKVLFTFIQKEAVANGIQLLAINGPADHVHCLFKLMPFQHVSGIVKQLKETTAEWLNNNKLLQHPFEWDEAFAVYSVSPTTIDKATDYIVKQEQYHATKTLAQELEAFDKMNAHL</sequence>
<reference evidence="2 3" key="1">
    <citation type="submission" date="2019-01" db="EMBL/GenBank/DDBJ databases">
        <title>Filimonas sp. strain TTM-71.</title>
        <authorList>
            <person name="Chen W.-M."/>
        </authorList>
    </citation>
    <scope>NUCLEOTIDE SEQUENCE [LARGE SCALE GENOMIC DNA]</scope>
    <source>
        <strain evidence="2 3">TTM-71</strain>
    </source>
</reference>
<dbReference type="PANTHER" id="PTHR33360:SF2">
    <property type="entry name" value="TRANSPOSASE FOR INSERTION SEQUENCE ELEMENT IS200"/>
    <property type="match status" value="1"/>
</dbReference>
<dbReference type="AlphaFoldDB" id="A0A4Q1CYY7"/>
<feature type="domain" description="Transposase IS200-like" evidence="1">
    <location>
        <begin position="5"/>
        <end position="119"/>
    </location>
</feature>
<dbReference type="Pfam" id="PF01797">
    <property type="entry name" value="Y1_Tnp"/>
    <property type="match status" value="1"/>
</dbReference>
<dbReference type="GO" id="GO:0004803">
    <property type="term" value="F:transposase activity"/>
    <property type="evidence" value="ECO:0007669"/>
    <property type="project" value="InterPro"/>
</dbReference>
<dbReference type="SUPFAM" id="SSF143422">
    <property type="entry name" value="Transposase IS200-like"/>
    <property type="match status" value="1"/>
</dbReference>
<evidence type="ECO:0000313" key="2">
    <source>
        <dbReference type="EMBL" id="RXK80565.1"/>
    </source>
</evidence>
<dbReference type="GO" id="GO:0006313">
    <property type="term" value="P:DNA transposition"/>
    <property type="evidence" value="ECO:0007669"/>
    <property type="project" value="InterPro"/>
</dbReference>
<dbReference type="SMART" id="SM01321">
    <property type="entry name" value="Y1_Tnp"/>
    <property type="match status" value="1"/>
</dbReference>
<protein>
    <recommendedName>
        <fullName evidence="1">Transposase IS200-like domain-containing protein</fullName>
    </recommendedName>
</protein>
<proteinExistence type="predicted"/>
<dbReference type="EMBL" id="SDHZ01000006">
    <property type="protein sequence ID" value="RXK80565.1"/>
    <property type="molecule type" value="Genomic_DNA"/>
</dbReference>
<name>A0A4Q1CYY7_9BACT</name>
<dbReference type="Gene3D" id="3.30.70.1290">
    <property type="entry name" value="Transposase IS200-like"/>
    <property type="match status" value="1"/>
</dbReference>
<accession>A0A4Q1CYY7</accession>
<dbReference type="GO" id="GO:0003677">
    <property type="term" value="F:DNA binding"/>
    <property type="evidence" value="ECO:0007669"/>
    <property type="project" value="InterPro"/>
</dbReference>
<evidence type="ECO:0000313" key="3">
    <source>
        <dbReference type="Proteomes" id="UP000290545"/>
    </source>
</evidence>
<dbReference type="Proteomes" id="UP000290545">
    <property type="component" value="Unassembled WGS sequence"/>
</dbReference>
<organism evidence="2 3">
    <name type="scientific">Filimonas effusa</name>
    <dbReference type="NCBI Taxonomy" id="2508721"/>
    <lineage>
        <taxon>Bacteria</taxon>
        <taxon>Pseudomonadati</taxon>
        <taxon>Bacteroidota</taxon>
        <taxon>Chitinophagia</taxon>
        <taxon>Chitinophagales</taxon>
        <taxon>Chitinophagaceae</taxon>
        <taxon>Filimonas</taxon>
    </lineage>
</organism>
<keyword evidence="3" id="KW-1185">Reference proteome</keyword>
<comment type="caution">
    <text evidence="2">The sequence shown here is derived from an EMBL/GenBank/DDBJ whole genome shotgun (WGS) entry which is preliminary data.</text>
</comment>
<dbReference type="PANTHER" id="PTHR33360">
    <property type="entry name" value="TRANSPOSASE FOR INSERTION SEQUENCE ELEMENT IS200"/>
    <property type="match status" value="1"/>
</dbReference>
<dbReference type="InterPro" id="IPR002686">
    <property type="entry name" value="Transposase_17"/>
</dbReference>
<evidence type="ECO:0000259" key="1">
    <source>
        <dbReference type="SMART" id="SM01321"/>
    </source>
</evidence>
<dbReference type="RefSeq" id="WP_129006451.1">
    <property type="nucleotide sequence ID" value="NZ_SDHZ01000006.1"/>
</dbReference>
<gene>
    <name evidence="2" type="ORF">ESB13_23310</name>
</gene>